<feature type="compositionally biased region" description="Basic and acidic residues" evidence="1">
    <location>
        <begin position="1"/>
        <end position="13"/>
    </location>
</feature>
<organism evidence="3">
    <name type="scientific">Athelia psychrophila</name>
    <dbReference type="NCBI Taxonomy" id="1759441"/>
    <lineage>
        <taxon>Eukaryota</taxon>
        <taxon>Fungi</taxon>
        <taxon>Dikarya</taxon>
        <taxon>Basidiomycota</taxon>
        <taxon>Agaricomycotina</taxon>
        <taxon>Agaricomycetes</taxon>
        <taxon>Agaricomycetidae</taxon>
        <taxon>Atheliales</taxon>
        <taxon>Atheliaceae</taxon>
        <taxon>Athelia</taxon>
    </lineage>
</organism>
<evidence type="ECO:0000256" key="1">
    <source>
        <dbReference type="SAM" id="MobiDB-lite"/>
    </source>
</evidence>
<feature type="domain" description="G" evidence="2">
    <location>
        <begin position="186"/>
        <end position="252"/>
    </location>
</feature>
<dbReference type="GO" id="GO:0005525">
    <property type="term" value="F:GTP binding"/>
    <property type="evidence" value="ECO:0007669"/>
    <property type="project" value="InterPro"/>
</dbReference>
<dbReference type="OrthoDB" id="8954335at2759"/>
<dbReference type="EMBL" id="KV417487">
    <property type="protein sequence ID" value="KZP32005.1"/>
    <property type="molecule type" value="Genomic_DNA"/>
</dbReference>
<dbReference type="InterPro" id="IPR027417">
    <property type="entry name" value="P-loop_NTPase"/>
</dbReference>
<feature type="compositionally biased region" description="Basic and acidic residues" evidence="1">
    <location>
        <begin position="108"/>
        <end position="128"/>
    </location>
</feature>
<evidence type="ECO:0000259" key="2">
    <source>
        <dbReference type="Pfam" id="PF01926"/>
    </source>
</evidence>
<dbReference type="Pfam" id="PF01926">
    <property type="entry name" value="MMR_HSR1"/>
    <property type="match status" value="2"/>
</dbReference>
<dbReference type="AlphaFoldDB" id="A0A166UT66"/>
<reference evidence="3" key="1">
    <citation type="journal article" date="2016" name="Mol. Biol. Evol.">
        <title>Comparative Genomics of Early-Diverging Mushroom-Forming Fungi Provides Insights into the Origins of Lignocellulose Decay Capabilities.</title>
        <authorList>
            <person name="Nagy L.G."/>
            <person name="Riley R."/>
            <person name="Tritt A."/>
            <person name="Adam C."/>
            <person name="Daum C."/>
            <person name="Floudas D."/>
            <person name="Sun H."/>
            <person name="Yadav J.S."/>
            <person name="Pangilinan J."/>
            <person name="Larsson K.H."/>
            <person name="Matsuura K."/>
            <person name="Barry K."/>
            <person name="Labutti K."/>
            <person name="Kuo R."/>
            <person name="Ohm R.A."/>
            <person name="Bhattacharya S.S."/>
            <person name="Shirouzu T."/>
            <person name="Yoshinaga Y."/>
            <person name="Martin F.M."/>
            <person name="Grigoriev I.V."/>
            <person name="Hibbett D.S."/>
        </authorList>
    </citation>
    <scope>NUCLEOTIDE SEQUENCE [LARGE SCALE GENOMIC DNA]</scope>
    <source>
        <strain evidence="3">CBS 109695</strain>
    </source>
</reference>
<feature type="region of interest" description="Disordered" evidence="1">
    <location>
        <begin position="1"/>
        <end position="38"/>
    </location>
</feature>
<dbReference type="CDD" id="cd00882">
    <property type="entry name" value="Ras_like_GTPase"/>
    <property type="match status" value="2"/>
</dbReference>
<dbReference type="PANTHER" id="PTHR42698">
    <property type="entry name" value="GTPASE ERA"/>
    <property type="match status" value="1"/>
</dbReference>
<sequence length="655" mass="73194">MRKREAEIQAGKEAKKRRDREHAEHLAQVKAERQALAEEERKEVVAEAVRKQEAETRVAKKAEEKRNREHVEHIVQVEAEKKAQAAIRYKEMAAEAQAAKEPRKKRDREHAGHIAQVKTERNAQNERERVELAAQPARKQEAEIQAAKEAEKQREIKNAELMPPVKAARKAAVQPTLTFSSKDRIVVLMGPTGSGKSTFIEYATGQSDSPIGHSLEAQTDRSRAVRCMHPRDGGSVILVDTPGLDNPYKTDIEVVIEIADFLQKLCKQKVHISTIIYLHRVSDKRMTGEDPLKNLKMLTSMCGQATMPRIALSTTMWSEVRPETGARQEQALARYWTELSSKECHLERFGDSVESAWAIIGNMHRKNNTMLSNKTVAEVEQDLSTFLLGQQELSQKLEQQAARQKDPELAEEIEQQRVEVENQIGVVNQLLQQLRSFSRRLRAILSSMLQKRKPQKRVPGNDIFIVVMGLTGTGKSSFINMAAGSTSSSVSDGLGSTTDDIQEHICGHPHDSGRSVVFIDTPGIGGKYKTAMDVLWAISGWLTDEYEGNVLLTGILFIHRITDNRAPSGETAHMRTPLLNALCGGSDLRNVVLVTTMCDEVGKATVTKRVADLQENFWKPMIAHGSRIDSSYRRTLASAWGILNQFEGSARDLPA</sequence>
<feature type="compositionally biased region" description="Basic and acidic residues" evidence="1">
    <location>
        <begin position="20"/>
        <end position="38"/>
    </location>
</feature>
<dbReference type="InterPro" id="IPR005662">
    <property type="entry name" value="GTPase_Era-like"/>
</dbReference>
<name>A0A166UT66_9AGAM</name>
<protein>
    <recommendedName>
        <fullName evidence="2">G domain-containing protein</fullName>
    </recommendedName>
</protein>
<evidence type="ECO:0000313" key="3">
    <source>
        <dbReference type="EMBL" id="KZP32005.1"/>
    </source>
</evidence>
<dbReference type="GO" id="GO:0019843">
    <property type="term" value="F:rRNA binding"/>
    <property type="evidence" value="ECO:0007669"/>
    <property type="project" value="TreeGrafter"/>
</dbReference>
<feature type="domain" description="G" evidence="2">
    <location>
        <begin position="465"/>
        <end position="526"/>
    </location>
</feature>
<dbReference type="SUPFAM" id="SSF52540">
    <property type="entry name" value="P-loop containing nucleoside triphosphate hydrolases"/>
    <property type="match status" value="2"/>
</dbReference>
<dbReference type="GO" id="GO:0000028">
    <property type="term" value="P:ribosomal small subunit assembly"/>
    <property type="evidence" value="ECO:0007669"/>
    <property type="project" value="TreeGrafter"/>
</dbReference>
<dbReference type="InterPro" id="IPR006073">
    <property type="entry name" value="GTP-bd"/>
</dbReference>
<dbReference type="Gene3D" id="3.40.50.300">
    <property type="entry name" value="P-loop containing nucleotide triphosphate hydrolases"/>
    <property type="match status" value="2"/>
</dbReference>
<dbReference type="GO" id="GO:0043024">
    <property type="term" value="F:ribosomal small subunit binding"/>
    <property type="evidence" value="ECO:0007669"/>
    <property type="project" value="TreeGrafter"/>
</dbReference>
<gene>
    <name evidence="3" type="ORF">FIBSPDRAFT_1037121</name>
</gene>
<feature type="region of interest" description="Disordered" evidence="1">
    <location>
        <begin position="93"/>
        <end position="128"/>
    </location>
</feature>
<dbReference type="PANTHER" id="PTHR42698:SF1">
    <property type="entry name" value="GTPASE ERA, MITOCHONDRIAL"/>
    <property type="match status" value="1"/>
</dbReference>
<accession>A0A166UT66</accession>
<proteinExistence type="predicted"/>